<evidence type="ECO:0000313" key="4">
    <source>
        <dbReference type="EMBL" id="RRR66416.1"/>
    </source>
</evidence>
<sequence>MHRWLRPLLVGLIFVAANALAYLLLPPTLMEALGAFGYVGAFLAAALANATVVVPVPYYPLVMRLGQVLHPWGVGMAAATGSVLGELVAYYVGRAGQQVLVETPFYLWVQRQLQHPWRAPLLIFFLAAPPNPLFDVAGLLAGMLGVPVWVFALSTFLGRVVRMGLVVGLGVWLGGG</sequence>
<keyword evidence="2" id="KW-0472">Membrane</keyword>
<dbReference type="InterPro" id="IPR051311">
    <property type="entry name" value="DedA_domain"/>
</dbReference>
<evidence type="ECO:0000313" key="5">
    <source>
        <dbReference type="Proteomes" id="UP000280307"/>
    </source>
</evidence>
<comment type="similarity">
    <text evidence="1">Belongs to the DedA family.</text>
</comment>
<evidence type="ECO:0000256" key="1">
    <source>
        <dbReference type="ARBA" id="ARBA00010792"/>
    </source>
</evidence>
<dbReference type="EMBL" id="RSAS01000856">
    <property type="protein sequence ID" value="RRR66416.1"/>
    <property type="molecule type" value="Genomic_DNA"/>
</dbReference>
<comment type="caution">
    <text evidence="4">The sequence shown here is derived from an EMBL/GenBank/DDBJ whole genome shotgun (WGS) entry which is preliminary data.</text>
</comment>
<evidence type="ECO:0000259" key="3">
    <source>
        <dbReference type="Pfam" id="PF09335"/>
    </source>
</evidence>
<reference evidence="4 5" key="1">
    <citation type="submission" date="2018-12" db="EMBL/GenBank/DDBJ databases">
        <title>Genome Sequence of Candidatus Viridilinea halotolerans isolated from saline sulfide-rich spring.</title>
        <authorList>
            <person name="Grouzdev D.S."/>
            <person name="Burganskaya E.I."/>
            <person name="Krutkina M.S."/>
            <person name="Sukhacheva M.V."/>
            <person name="Gorlenko V.M."/>
        </authorList>
    </citation>
    <scope>NUCLEOTIDE SEQUENCE [LARGE SCALE GENOMIC DNA]</scope>
    <source>
        <strain evidence="4">Chok-6</strain>
    </source>
</reference>
<feature type="domain" description="VTT" evidence="3">
    <location>
        <begin position="56"/>
        <end position="170"/>
    </location>
</feature>
<feature type="transmembrane region" description="Helical" evidence="2">
    <location>
        <begin position="71"/>
        <end position="92"/>
    </location>
</feature>
<organism evidence="4 5">
    <name type="scientific">Candidatus Viridilinea halotolerans</name>
    <dbReference type="NCBI Taxonomy" id="2491704"/>
    <lineage>
        <taxon>Bacteria</taxon>
        <taxon>Bacillati</taxon>
        <taxon>Chloroflexota</taxon>
        <taxon>Chloroflexia</taxon>
        <taxon>Chloroflexales</taxon>
        <taxon>Chloroflexineae</taxon>
        <taxon>Oscillochloridaceae</taxon>
        <taxon>Candidatus Viridilinea</taxon>
    </lineage>
</organism>
<accession>A0A426TRV8</accession>
<dbReference type="Proteomes" id="UP000280307">
    <property type="component" value="Unassembled WGS sequence"/>
</dbReference>
<keyword evidence="2" id="KW-0812">Transmembrane</keyword>
<gene>
    <name evidence="4" type="ORF">EI684_20805</name>
</gene>
<dbReference type="AlphaFoldDB" id="A0A426TRV8"/>
<evidence type="ECO:0000256" key="2">
    <source>
        <dbReference type="SAM" id="Phobius"/>
    </source>
</evidence>
<protein>
    <submittedName>
        <fullName evidence="4">DedA family protein</fullName>
    </submittedName>
</protein>
<proteinExistence type="inferred from homology"/>
<dbReference type="InterPro" id="IPR032816">
    <property type="entry name" value="VTT_dom"/>
</dbReference>
<dbReference type="Pfam" id="PF09335">
    <property type="entry name" value="VTT_dom"/>
    <property type="match status" value="1"/>
</dbReference>
<keyword evidence="2" id="KW-1133">Transmembrane helix</keyword>
<feature type="transmembrane region" description="Helical" evidence="2">
    <location>
        <begin position="37"/>
        <end position="59"/>
    </location>
</feature>
<name>A0A426TRV8_9CHLR</name>
<dbReference type="PANTHER" id="PTHR42709">
    <property type="entry name" value="ALKALINE PHOSPHATASE LIKE PROTEIN"/>
    <property type="match status" value="1"/>
</dbReference>
<feature type="transmembrane region" description="Helical" evidence="2">
    <location>
        <begin position="136"/>
        <end position="157"/>
    </location>
</feature>